<gene>
    <name evidence="2" type="ORF">PIB30_032402</name>
</gene>
<dbReference type="EMBL" id="JASCZI010211591">
    <property type="protein sequence ID" value="MED6194852.1"/>
    <property type="molecule type" value="Genomic_DNA"/>
</dbReference>
<feature type="region of interest" description="Disordered" evidence="1">
    <location>
        <begin position="54"/>
        <end position="92"/>
    </location>
</feature>
<evidence type="ECO:0000313" key="3">
    <source>
        <dbReference type="Proteomes" id="UP001341840"/>
    </source>
</evidence>
<dbReference type="Proteomes" id="UP001341840">
    <property type="component" value="Unassembled WGS sequence"/>
</dbReference>
<reference evidence="2 3" key="1">
    <citation type="journal article" date="2023" name="Plants (Basel)">
        <title>Bridging the Gap: Combining Genomics and Transcriptomics Approaches to Understand Stylosanthes scabra, an Orphan Legume from the Brazilian Caatinga.</title>
        <authorList>
            <person name="Ferreira-Neto J.R.C."/>
            <person name="da Silva M.D."/>
            <person name="Binneck E."/>
            <person name="de Melo N.F."/>
            <person name="da Silva R.H."/>
            <person name="de Melo A.L.T.M."/>
            <person name="Pandolfi V."/>
            <person name="Bustamante F.O."/>
            <person name="Brasileiro-Vidal A.C."/>
            <person name="Benko-Iseppon A.M."/>
        </authorList>
    </citation>
    <scope>NUCLEOTIDE SEQUENCE [LARGE SCALE GENOMIC DNA]</scope>
    <source>
        <tissue evidence="2">Leaves</tissue>
    </source>
</reference>
<protein>
    <submittedName>
        <fullName evidence="2">Uncharacterized protein</fullName>
    </submittedName>
</protein>
<comment type="caution">
    <text evidence="2">The sequence shown here is derived from an EMBL/GenBank/DDBJ whole genome shotgun (WGS) entry which is preliminary data.</text>
</comment>
<proteinExistence type="predicted"/>
<accession>A0ABU6XAA8</accession>
<evidence type="ECO:0000256" key="1">
    <source>
        <dbReference type="SAM" id="MobiDB-lite"/>
    </source>
</evidence>
<keyword evidence="3" id="KW-1185">Reference proteome</keyword>
<name>A0ABU6XAA8_9FABA</name>
<evidence type="ECO:0000313" key="2">
    <source>
        <dbReference type="EMBL" id="MED6194852.1"/>
    </source>
</evidence>
<organism evidence="2 3">
    <name type="scientific">Stylosanthes scabra</name>
    <dbReference type="NCBI Taxonomy" id="79078"/>
    <lineage>
        <taxon>Eukaryota</taxon>
        <taxon>Viridiplantae</taxon>
        <taxon>Streptophyta</taxon>
        <taxon>Embryophyta</taxon>
        <taxon>Tracheophyta</taxon>
        <taxon>Spermatophyta</taxon>
        <taxon>Magnoliopsida</taxon>
        <taxon>eudicotyledons</taxon>
        <taxon>Gunneridae</taxon>
        <taxon>Pentapetalae</taxon>
        <taxon>rosids</taxon>
        <taxon>fabids</taxon>
        <taxon>Fabales</taxon>
        <taxon>Fabaceae</taxon>
        <taxon>Papilionoideae</taxon>
        <taxon>50 kb inversion clade</taxon>
        <taxon>dalbergioids sensu lato</taxon>
        <taxon>Dalbergieae</taxon>
        <taxon>Pterocarpus clade</taxon>
        <taxon>Stylosanthes</taxon>
    </lineage>
</organism>
<sequence length="157" mass="15744">MRSRTGVAGDPSVAAVPVDAQSGEAMAWAPSGMTDHSAAGWVRSVTRSHTTMAAATGCGSRTGVGTAGEPGKVTDRTAAGKASSTTDNGAMATDNAAAGMTECTNVARAGSTGIPDDGRPTAALAIGSEFLNFQNRDSIVVEESKPEVRLTAGFVNK</sequence>